<dbReference type="InterPro" id="IPR009061">
    <property type="entry name" value="DNA-bd_dom_put_sf"/>
</dbReference>
<dbReference type="PRINTS" id="PR00040">
    <property type="entry name" value="HTHMERR"/>
</dbReference>
<keyword evidence="3" id="KW-0010">Activator</keyword>
<sequence>MLFQVGEIAQKTGLTIRTLHHYEEIGLLVPTARTDAGYRLYNVQCLERLTQIQMLRQVGVKLKDIGEILDGQSGDMAQMLQERICSLSEQIKQAEKLRYRLEQLQLQMRTGNVLTQADWFSILEMMSMYDKYFTPKELEQMPLYTDQTLKNQAWQQRVATVKSLMQEGVAVDSEQVRQISAEWMVALERDTGGNPEFFARLNKIHLSDNEFAASSGITEEMIDYVAKGFSEHQLAIFKPYLTASQFAFVKEHYFESGKVWPELIAGLYTAKHAGISPESPEVQALAQTWLTMFNQFTGGDPELQEKIRQIYRENPVISQGTWMTPEIGQYLFEALTRSFTQA</sequence>
<keyword evidence="1" id="KW-0805">Transcription regulation</keyword>
<dbReference type="InterPro" id="IPR012925">
    <property type="entry name" value="TipAS_dom"/>
</dbReference>
<dbReference type="Pfam" id="PF07739">
    <property type="entry name" value="TipAS"/>
    <property type="match status" value="2"/>
</dbReference>
<dbReference type="PROSITE" id="PS00552">
    <property type="entry name" value="HTH_MERR_1"/>
    <property type="match status" value="1"/>
</dbReference>
<reference evidence="6" key="1">
    <citation type="submission" date="2024-02" db="EMBL/GenBank/DDBJ databases">
        <authorList>
            <consortium name="Clinical and Environmental Microbiology Branch: Whole genome sequencing antimicrobial resistance pathogens in the healthcare setting"/>
        </authorList>
    </citation>
    <scope>NUCLEOTIDE SEQUENCE</scope>
    <source>
        <strain evidence="6">2020GO-00142</strain>
    </source>
</reference>
<dbReference type="SMART" id="SM00422">
    <property type="entry name" value="HTH_MERR"/>
    <property type="match status" value="1"/>
</dbReference>
<dbReference type="GO" id="GO:0003677">
    <property type="term" value="F:DNA binding"/>
    <property type="evidence" value="ECO:0007669"/>
    <property type="project" value="UniProtKB-KW"/>
</dbReference>
<evidence type="ECO:0000313" key="7">
    <source>
        <dbReference type="EMBL" id="EMP9435068.1"/>
    </source>
</evidence>
<accession>A0AAI9HXS7</accession>
<gene>
    <name evidence="6" type="ORF">JRA39_001010</name>
    <name evidence="7" type="ORF">JRA39_004217</name>
</gene>
<feature type="domain" description="HTH merR-type" evidence="5">
    <location>
        <begin position="2"/>
        <end position="71"/>
    </location>
</feature>
<evidence type="ECO:0000256" key="1">
    <source>
        <dbReference type="ARBA" id="ARBA00023015"/>
    </source>
</evidence>
<dbReference type="AlphaFoldDB" id="A0AAI9HXS7"/>
<evidence type="ECO:0000256" key="3">
    <source>
        <dbReference type="ARBA" id="ARBA00023159"/>
    </source>
</evidence>
<dbReference type="InterPro" id="IPR000551">
    <property type="entry name" value="MerR-type_HTH_dom"/>
</dbReference>
<proteinExistence type="predicted"/>
<dbReference type="EMBL" id="AAZDVE040000084">
    <property type="protein sequence ID" value="EMP9435068.1"/>
    <property type="molecule type" value="Genomic_DNA"/>
</dbReference>
<dbReference type="PANTHER" id="PTHR30204:SF90">
    <property type="entry name" value="HTH-TYPE TRANSCRIPTIONAL ACTIVATOR MTA"/>
    <property type="match status" value="1"/>
</dbReference>
<evidence type="ECO:0000313" key="6">
    <source>
        <dbReference type="EMBL" id="EMP9431994.1"/>
    </source>
</evidence>
<protein>
    <submittedName>
        <fullName evidence="6">MerR family transcriptional regulator</fullName>
    </submittedName>
</protein>
<dbReference type="GO" id="GO:0003700">
    <property type="term" value="F:DNA-binding transcription factor activity"/>
    <property type="evidence" value="ECO:0007669"/>
    <property type="project" value="InterPro"/>
</dbReference>
<dbReference type="CDD" id="cd01106">
    <property type="entry name" value="HTH_TipAL-Mta"/>
    <property type="match status" value="1"/>
</dbReference>
<dbReference type="SUPFAM" id="SSF46955">
    <property type="entry name" value="Putative DNA-binding domain"/>
    <property type="match status" value="1"/>
</dbReference>
<dbReference type="Gene3D" id="1.10.1660.10">
    <property type="match status" value="1"/>
</dbReference>
<evidence type="ECO:0000259" key="5">
    <source>
        <dbReference type="PROSITE" id="PS50937"/>
    </source>
</evidence>
<dbReference type="EMBL" id="AAZDVE040000005">
    <property type="protein sequence ID" value="EMP9431994.1"/>
    <property type="molecule type" value="Genomic_DNA"/>
</dbReference>
<evidence type="ECO:0000256" key="4">
    <source>
        <dbReference type="ARBA" id="ARBA00023163"/>
    </source>
</evidence>
<comment type="caution">
    <text evidence="6">The sequence shown here is derived from an EMBL/GenBank/DDBJ whole genome shotgun (WGS) entry which is preliminary data.</text>
</comment>
<dbReference type="InterPro" id="IPR036244">
    <property type="entry name" value="TipA-like_antibiotic-bd"/>
</dbReference>
<dbReference type="PROSITE" id="PS50937">
    <property type="entry name" value="HTH_MERR_2"/>
    <property type="match status" value="1"/>
</dbReference>
<dbReference type="Pfam" id="PF13411">
    <property type="entry name" value="MerR_1"/>
    <property type="match status" value="1"/>
</dbReference>
<organism evidence="6">
    <name type="scientific">Providencia stuartii</name>
    <dbReference type="NCBI Taxonomy" id="588"/>
    <lineage>
        <taxon>Bacteria</taxon>
        <taxon>Pseudomonadati</taxon>
        <taxon>Pseudomonadota</taxon>
        <taxon>Gammaproteobacteria</taxon>
        <taxon>Enterobacterales</taxon>
        <taxon>Morganellaceae</taxon>
        <taxon>Providencia</taxon>
    </lineage>
</organism>
<dbReference type="SUPFAM" id="SSF89082">
    <property type="entry name" value="Antibiotic binding domain of TipA-like multidrug resistance regulators"/>
    <property type="match status" value="1"/>
</dbReference>
<keyword evidence="2" id="KW-0238">DNA-binding</keyword>
<name>A0AAI9HXS7_PROST</name>
<dbReference type="PANTHER" id="PTHR30204">
    <property type="entry name" value="REDOX-CYCLING DRUG-SENSING TRANSCRIPTIONAL ACTIVATOR SOXR"/>
    <property type="match status" value="1"/>
</dbReference>
<dbReference type="RefSeq" id="WP_154622419.1">
    <property type="nucleotide sequence ID" value="NZ_JADSTC010000003.1"/>
</dbReference>
<dbReference type="InterPro" id="IPR047057">
    <property type="entry name" value="MerR_fam"/>
</dbReference>
<evidence type="ECO:0000256" key="2">
    <source>
        <dbReference type="ARBA" id="ARBA00023125"/>
    </source>
</evidence>
<keyword evidence="4" id="KW-0804">Transcription</keyword>